<evidence type="ECO:0000313" key="2">
    <source>
        <dbReference type="Proteomes" id="UP000287166"/>
    </source>
</evidence>
<sequence length="68" mass="7380">MPSLAAFPPSPSITVLGGFTDPHFTTVALPIVVFKMCTTTTQVRAVWDSKLLSSFVVHLSSHTRTYQG</sequence>
<dbReference type="InParanoid" id="A0A401GSC2"/>
<accession>A0A401GSC2</accession>
<dbReference type="AlphaFoldDB" id="A0A401GSC2"/>
<reference evidence="1 2" key="1">
    <citation type="journal article" date="2018" name="Sci. Rep.">
        <title>Genome sequence of the cauliflower mushroom Sparassis crispa (Hanabiratake) and its association with beneficial usage.</title>
        <authorList>
            <person name="Kiyama R."/>
            <person name="Furutani Y."/>
            <person name="Kawaguchi K."/>
            <person name="Nakanishi T."/>
        </authorList>
    </citation>
    <scope>NUCLEOTIDE SEQUENCE [LARGE SCALE GENOMIC DNA]</scope>
</reference>
<dbReference type="RefSeq" id="XP_027615547.1">
    <property type="nucleotide sequence ID" value="XM_027759746.1"/>
</dbReference>
<comment type="caution">
    <text evidence="1">The sequence shown here is derived from an EMBL/GenBank/DDBJ whole genome shotgun (WGS) entry which is preliminary data.</text>
</comment>
<protein>
    <submittedName>
        <fullName evidence="1">Uncharacterized protein</fullName>
    </submittedName>
</protein>
<dbReference type="GeneID" id="38781551"/>
<organism evidence="1 2">
    <name type="scientific">Sparassis crispa</name>
    <dbReference type="NCBI Taxonomy" id="139825"/>
    <lineage>
        <taxon>Eukaryota</taxon>
        <taxon>Fungi</taxon>
        <taxon>Dikarya</taxon>
        <taxon>Basidiomycota</taxon>
        <taxon>Agaricomycotina</taxon>
        <taxon>Agaricomycetes</taxon>
        <taxon>Polyporales</taxon>
        <taxon>Sparassidaceae</taxon>
        <taxon>Sparassis</taxon>
    </lineage>
</organism>
<gene>
    <name evidence="1" type="ORF">SCP_0606130</name>
</gene>
<dbReference type="EMBL" id="BFAD01000006">
    <property type="protein sequence ID" value="GBE84634.1"/>
    <property type="molecule type" value="Genomic_DNA"/>
</dbReference>
<proteinExistence type="predicted"/>
<name>A0A401GSC2_9APHY</name>
<keyword evidence="2" id="KW-1185">Reference proteome</keyword>
<dbReference type="Proteomes" id="UP000287166">
    <property type="component" value="Unassembled WGS sequence"/>
</dbReference>
<evidence type="ECO:0000313" key="1">
    <source>
        <dbReference type="EMBL" id="GBE84634.1"/>
    </source>
</evidence>